<dbReference type="Proteomes" id="UP000029223">
    <property type="component" value="Unassembled WGS sequence"/>
</dbReference>
<evidence type="ECO:0000259" key="2">
    <source>
        <dbReference type="Pfam" id="PF00535"/>
    </source>
</evidence>
<dbReference type="SUPFAM" id="SSF53448">
    <property type="entry name" value="Nucleotide-diphospho-sugar transferases"/>
    <property type="match status" value="1"/>
</dbReference>
<accession>A0ABQ0J5Z6</accession>
<evidence type="ECO:0000256" key="1">
    <source>
        <dbReference type="ARBA" id="ARBA00022679"/>
    </source>
</evidence>
<name>A0ABQ0J5Z6_9VIBR</name>
<dbReference type="Pfam" id="PF02709">
    <property type="entry name" value="Glyco_transf_7C"/>
    <property type="match status" value="1"/>
</dbReference>
<protein>
    <submittedName>
        <fullName evidence="4">Two-domain glycosyltransferase</fullName>
    </submittedName>
</protein>
<keyword evidence="1" id="KW-0808">Transferase</keyword>
<dbReference type="InterPro" id="IPR001173">
    <property type="entry name" value="Glyco_trans_2-like"/>
</dbReference>
<comment type="caution">
    <text evidence="4">The sequence shown here is derived from an EMBL/GenBank/DDBJ whole genome shotgun (WGS) entry which is preliminary data.</text>
</comment>
<proteinExistence type="predicted"/>
<keyword evidence="5" id="KW-1185">Reference proteome</keyword>
<evidence type="ECO:0000313" key="5">
    <source>
        <dbReference type="Proteomes" id="UP000029223"/>
    </source>
</evidence>
<organism evidence="4 5">
    <name type="scientific">Vibrio variabilis</name>
    <dbReference type="NCBI Taxonomy" id="990271"/>
    <lineage>
        <taxon>Bacteria</taxon>
        <taxon>Pseudomonadati</taxon>
        <taxon>Pseudomonadota</taxon>
        <taxon>Gammaproteobacteria</taxon>
        <taxon>Vibrionales</taxon>
        <taxon>Vibrionaceae</taxon>
        <taxon>Vibrio</taxon>
    </lineage>
</organism>
<evidence type="ECO:0000259" key="3">
    <source>
        <dbReference type="Pfam" id="PF02709"/>
    </source>
</evidence>
<dbReference type="Gene3D" id="3.90.550.10">
    <property type="entry name" value="Spore Coat Polysaccharide Biosynthesis Protein SpsA, Chain A"/>
    <property type="match status" value="1"/>
</dbReference>
<dbReference type="InterPro" id="IPR050834">
    <property type="entry name" value="Glycosyltransf_2"/>
</dbReference>
<sequence length="271" mass="31475">MYKASVIIAFYNNLEVLSVVLKALEGQTEQNFEVILADDGSREEVVEELKEWIKASPLNIQHIWHEDAGFRKNRCLNLCVKASRSDYLIFIDGDCVPQQHFVADHLSEAKLNRCVNGRRADLSPRCSKLLVESNSPERFVEQNFATMIFDGIRGQGKNVEKGYRIKNDWLRNRLQKQGKGLVGCNFSIHKQDLLRINGFDMRYEAAGTGEDSDVDYRLQLINIEIHACFYKATQVHIYHKELPRLPVNDELFALVRKEQKSLYRVRYRQPR</sequence>
<evidence type="ECO:0000313" key="4">
    <source>
        <dbReference type="EMBL" id="GAL24189.1"/>
    </source>
</evidence>
<dbReference type="InterPro" id="IPR027791">
    <property type="entry name" value="Galactosyl_T_C"/>
</dbReference>
<feature type="domain" description="Glycosyltransferase 2-like" evidence="2">
    <location>
        <begin position="5"/>
        <end position="114"/>
    </location>
</feature>
<dbReference type="PANTHER" id="PTHR43685">
    <property type="entry name" value="GLYCOSYLTRANSFERASE"/>
    <property type="match status" value="1"/>
</dbReference>
<dbReference type="EMBL" id="BBMS01000003">
    <property type="protein sequence ID" value="GAL24189.1"/>
    <property type="molecule type" value="Genomic_DNA"/>
</dbReference>
<feature type="domain" description="Galactosyltransferase C-terminal" evidence="3">
    <location>
        <begin position="175"/>
        <end position="240"/>
    </location>
</feature>
<reference evidence="5" key="1">
    <citation type="submission" date="2014-09" db="EMBL/GenBank/DDBJ databases">
        <title>Vibrio variabilis JCM 19239. (C206) whole genome shotgun sequence.</title>
        <authorList>
            <person name="Sawabe T."/>
            <person name="Meirelles P."/>
            <person name="Nakanishi M."/>
            <person name="Sayaka M."/>
            <person name="Hattori M."/>
            <person name="Ohkuma M."/>
        </authorList>
    </citation>
    <scope>NUCLEOTIDE SEQUENCE [LARGE SCALE GENOMIC DNA]</scope>
    <source>
        <strain evidence="5">JCM 19239</strain>
    </source>
</reference>
<dbReference type="InterPro" id="IPR029044">
    <property type="entry name" value="Nucleotide-diphossugar_trans"/>
</dbReference>
<gene>
    <name evidence="4" type="ORF">JCM19239_3892</name>
</gene>
<dbReference type="PANTHER" id="PTHR43685:SF3">
    <property type="entry name" value="SLR2126 PROTEIN"/>
    <property type="match status" value="1"/>
</dbReference>
<dbReference type="Pfam" id="PF00535">
    <property type="entry name" value="Glycos_transf_2"/>
    <property type="match status" value="1"/>
</dbReference>